<proteinExistence type="predicted"/>
<evidence type="ECO:0000313" key="3">
    <source>
        <dbReference type="Proteomes" id="UP000050349"/>
    </source>
</evidence>
<comment type="caution">
    <text evidence="1">The sequence shown here is derived from an EMBL/GenBank/DDBJ whole genome shotgun (WGS) entry which is preliminary data.</text>
</comment>
<reference evidence="1 3" key="1">
    <citation type="submission" date="2015-09" db="EMBL/GenBank/DDBJ databases">
        <authorList>
            <person name="Jackson K.R."/>
            <person name="Lunt B.L."/>
            <person name="Fisher J.N.B."/>
            <person name="Gardner A.V."/>
            <person name="Bailey M.E."/>
            <person name="Deus L.M."/>
            <person name="Earl A.S."/>
            <person name="Gibby P.D."/>
            <person name="Hartmann K.A."/>
            <person name="Liu J.E."/>
            <person name="Manci A.M."/>
            <person name="Nielsen D.A."/>
            <person name="Solomon M.B."/>
            <person name="Breakwell D.P."/>
            <person name="Burnett S.H."/>
            <person name="Grose J.H."/>
        </authorList>
    </citation>
    <scope>NUCLEOTIDE SEQUENCE [LARGE SCALE GENOMIC DNA]</scope>
    <source>
        <strain evidence="1 3">S613</strain>
    </source>
</reference>
<dbReference type="EMBL" id="CABVIE010000002">
    <property type="protein sequence ID" value="VVO57762.1"/>
    <property type="molecule type" value="Genomic_DNA"/>
</dbReference>
<reference evidence="2 4" key="2">
    <citation type="submission" date="2019-09" db="EMBL/GenBank/DDBJ databases">
        <authorList>
            <person name="Chandra G."/>
            <person name="Truman W A."/>
        </authorList>
    </citation>
    <scope>NUCLEOTIDE SEQUENCE [LARGE SCALE GENOMIC DNA]</scope>
    <source>
        <strain evidence="2">PS900</strain>
    </source>
</reference>
<gene>
    <name evidence="1" type="ORF">AN403_6215</name>
    <name evidence="2" type="ORF">PS900_00635</name>
</gene>
<dbReference type="OrthoDB" id="7013251at2"/>
<dbReference type="Proteomes" id="UP000325723">
    <property type="component" value="Unassembled WGS sequence"/>
</dbReference>
<dbReference type="EMBL" id="LJXB01000028">
    <property type="protein sequence ID" value="KPU62155.1"/>
    <property type="molecule type" value="Genomic_DNA"/>
</dbReference>
<accession>A0A0P8X7J7</accession>
<sequence length="155" mass="16356">MNIVNNLITAVRSALSRPAAVYTTVIYPTRGQAVIVHDDLGVAAERSWYEDARVMSTASLLNTAAFYTVEDDLMSSESIAMADCAGDSMGMGLYSINPATGLPMVDGLIDVMGNPMGMDLHAFDGSSFDFSSSSFSDMDNCGSSGCSPFSADSNF</sequence>
<protein>
    <submittedName>
        <fullName evidence="1">Uncharacterized protein</fullName>
    </submittedName>
</protein>
<dbReference type="RefSeq" id="WP_057395676.1">
    <property type="nucleotide sequence ID" value="NZ_CABVIE010000002.1"/>
</dbReference>
<evidence type="ECO:0000313" key="1">
    <source>
        <dbReference type="EMBL" id="KPU62155.1"/>
    </source>
</evidence>
<organism evidence="1 3">
    <name type="scientific">Pseudomonas fluorescens</name>
    <dbReference type="NCBI Taxonomy" id="294"/>
    <lineage>
        <taxon>Bacteria</taxon>
        <taxon>Pseudomonadati</taxon>
        <taxon>Pseudomonadota</taxon>
        <taxon>Gammaproteobacteria</taxon>
        <taxon>Pseudomonadales</taxon>
        <taxon>Pseudomonadaceae</taxon>
        <taxon>Pseudomonas</taxon>
    </lineage>
</organism>
<dbReference type="AlphaFoldDB" id="A0A0P8X7J7"/>
<dbReference type="PATRIC" id="fig|294.162.peg.64"/>
<name>A0A0P8X7J7_PSEFL</name>
<evidence type="ECO:0000313" key="4">
    <source>
        <dbReference type="Proteomes" id="UP000325723"/>
    </source>
</evidence>
<evidence type="ECO:0000313" key="2">
    <source>
        <dbReference type="EMBL" id="VVO57762.1"/>
    </source>
</evidence>
<dbReference type="Proteomes" id="UP000050349">
    <property type="component" value="Unassembled WGS sequence"/>
</dbReference>